<feature type="domain" description="Glycoside hydrolase family 5" evidence="5">
    <location>
        <begin position="58"/>
        <end position="168"/>
    </location>
</feature>
<dbReference type="InterPro" id="IPR017853">
    <property type="entry name" value="GH"/>
</dbReference>
<dbReference type="Pfam" id="PF00150">
    <property type="entry name" value="Cellulase"/>
    <property type="match status" value="1"/>
</dbReference>
<keyword evidence="4" id="KW-0472">Membrane</keyword>
<keyword evidence="1 3" id="KW-0378">Hydrolase</keyword>
<feature type="transmembrane region" description="Helical" evidence="4">
    <location>
        <begin position="6"/>
        <end position="26"/>
    </location>
</feature>
<evidence type="ECO:0000256" key="3">
    <source>
        <dbReference type="RuleBase" id="RU361153"/>
    </source>
</evidence>
<dbReference type="AlphaFoldDB" id="A0A2M6WTK9"/>
<evidence type="ECO:0000313" key="6">
    <source>
        <dbReference type="EMBL" id="PIT96046.1"/>
    </source>
</evidence>
<comment type="similarity">
    <text evidence="3">Belongs to the glycosyl hydrolase 5 (cellulase A) family.</text>
</comment>
<comment type="caution">
    <text evidence="6">The sequence shown here is derived from an EMBL/GenBank/DDBJ whole genome shotgun (WGS) entry which is preliminary data.</text>
</comment>
<evidence type="ECO:0000256" key="2">
    <source>
        <dbReference type="ARBA" id="ARBA00023295"/>
    </source>
</evidence>
<dbReference type="GO" id="GO:0004553">
    <property type="term" value="F:hydrolase activity, hydrolyzing O-glycosyl compounds"/>
    <property type="evidence" value="ECO:0007669"/>
    <property type="project" value="InterPro"/>
</dbReference>
<reference evidence="7" key="1">
    <citation type="submission" date="2017-09" db="EMBL/GenBank/DDBJ databases">
        <title>Depth-based differentiation of microbial function through sediment-hosted aquifers and enrichment of novel symbionts in the deep terrestrial subsurface.</title>
        <authorList>
            <person name="Probst A.J."/>
            <person name="Ladd B."/>
            <person name="Jarett J.K."/>
            <person name="Geller-Mcgrath D.E."/>
            <person name="Sieber C.M.K."/>
            <person name="Emerson J.B."/>
            <person name="Anantharaman K."/>
            <person name="Thomas B.C."/>
            <person name="Malmstrom R."/>
            <person name="Stieglmeier M."/>
            <person name="Klingl A."/>
            <person name="Woyke T."/>
            <person name="Ryan C.M."/>
            <person name="Banfield J.F."/>
        </authorList>
    </citation>
    <scope>NUCLEOTIDE SEQUENCE [LARGE SCALE GENOMIC DNA]</scope>
</reference>
<name>A0A2M6WTK9_9BACT</name>
<dbReference type="GO" id="GO:0000272">
    <property type="term" value="P:polysaccharide catabolic process"/>
    <property type="evidence" value="ECO:0007669"/>
    <property type="project" value="InterPro"/>
</dbReference>
<dbReference type="InterPro" id="IPR001547">
    <property type="entry name" value="Glyco_hydro_5"/>
</dbReference>
<dbReference type="Proteomes" id="UP000228533">
    <property type="component" value="Unassembled WGS sequence"/>
</dbReference>
<protein>
    <recommendedName>
        <fullName evidence="5">Glycoside hydrolase family 5 domain-containing protein</fullName>
    </recommendedName>
</protein>
<evidence type="ECO:0000313" key="7">
    <source>
        <dbReference type="Proteomes" id="UP000228533"/>
    </source>
</evidence>
<organism evidence="6 7">
    <name type="scientific">Candidatus Falkowbacteria bacterium CG10_big_fil_rev_8_21_14_0_10_37_14</name>
    <dbReference type="NCBI Taxonomy" id="1974561"/>
    <lineage>
        <taxon>Bacteria</taxon>
        <taxon>Candidatus Falkowiibacteriota</taxon>
    </lineage>
</organism>
<keyword evidence="4" id="KW-1133">Transmembrane helix</keyword>
<keyword evidence="4" id="KW-0812">Transmembrane</keyword>
<evidence type="ECO:0000259" key="5">
    <source>
        <dbReference type="Pfam" id="PF00150"/>
    </source>
</evidence>
<dbReference type="Gene3D" id="3.20.20.80">
    <property type="entry name" value="Glycosidases"/>
    <property type="match status" value="1"/>
</dbReference>
<dbReference type="EMBL" id="PFAM01000013">
    <property type="protein sequence ID" value="PIT96046.1"/>
    <property type="molecule type" value="Genomic_DNA"/>
</dbReference>
<evidence type="ECO:0000256" key="4">
    <source>
        <dbReference type="SAM" id="Phobius"/>
    </source>
</evidence>
<sequence>MKKYWFITGTVIVVVIIALLLFKLPFGVVTNYSIPKNKGAWGITYSKKFATSLNLDWQQTYTAILDDLGTKKIRLPLYWDDIEAQQAVYNFSDYDWMINEGNKKKVEFIIVIGRRVPRWPECHTPNWVGARDDLETRRALLKYLKTTVERYQNNSNIIAWQVENEPLLDSFGVCPQSDYAFLRQEVELVKSLDTRPIMLTASGELSDWRRETTLGDWFGTTVYRTVWSPTLGYIRYPWPSQLYIAKAASVRLKPEQRILAELQAEPWAPNSSLNKLPKSEATKSFNLDNFKSNILYAEATEFNRIYLWGVEWWYMQKEQGDASYWDMAKQLPW</sequence>
<dbReference type="SUPFAM" id="SSF51445">
    <property type="entry name" value="(Trans)glycosidases"/>
    <property type="match status" value="1"/>
</dbReference>
<gene>
    <name evidence="6" type="ORF">COT94_02165</name>
</gene>
<evidence type="ECO:0000256" key="1">
    <source>
        <dbReference type="ARBA" id="ARBA00022801"/>
    </source>
</evidence>
<keyword evidence="2 3" id="KW-0326">Glycosidase</keyword>
<proteinExistence type="inferred from homology"/>
<accession>A0A2M6WTK9</accession>